<feature type="transmembrane region" description="Helical" evidence="5">
    <location>
        <begin position="226"/>
        <end position="248"/>
    </location>
</feature>
<feature type="transmembrane region" description="Helical" evidence="5">
    <location>
        <begin position="178"/>
        <end position="198"/>
    </location>
</feature>
<dbReference type="InterPro" id="IPR011701">
    <property type="entry name" value="MFS"/>
</dbReference>
<dbReference type="PROSITE" id="PS00216">
    <property type="entry name" value="SUGAR_TRANSPORT_1"/>
    <property type="match status" value="1"/>
</dbReference>
<feature type="domain" description="Major facilitator superfamily (MFS) profile" evidence="6">
    <location>
        <begin position="20"/>
        <end position="402"/>
    </location>
</feature>
<dbReference type="SUPFAM" id="SSF103473">
    <property type="entry name" value="MFS general substrate transporter"/>
    <property type="match status" value="1"/>
</dbReference>
<sequence length="402" mass="41618">MSPSPSEPREPPPRHALPAGIWVLGFGSLFMDISSELIHSLLPVFMATVLGAGMATIGVVEGMAEAAAAITRVFSGTLSDYLGRRKFLLLLGYGLAACTKPLFPLATSITTVFTARFIDRVGKGIRGAPRDALVADITPPRLRGAAYGLRQALDSVGAFLGPLLALAFMAWFAGDITAVLWVGVVPAFLAVTLLAVAVREPQRKPAATGPRPPFTLTAARRLERSYWWVVGLGAVFTLARFSEAFLVLRAVDAGLAVARVPLVMVIMSGVYALVSYPAGVAADRLSRRTLLLAGLGALILADGVLAAAATPGCVFAGAALWGVHMGLTQGLFSKLVADTAPADLRGTAFGLFNLVGGVALLLASVIAGMLWSLLGPAATFLAGAAFATLAGVGLLAYRGPAR</sequence>
<accession>A0A369CJT5</accession>
<feature type="transmembrane region" description="Helical" evidence="5">
    <location>
        <begin position="40"/>
        <end position="60"/>
    </location>
</feature>
<organism evidence="7 8">
    <name type="scientific">Thioalbus denitrificans</name>
    <dbReference type="NCBI Taxonomy" id="547122"/>
    <lineage>
        <taxon>Bacteria</taxon>
        <taxon>Pseudomonadati</taxon>
        <taxon>Pseudomonadota</taxon>
        <taxon>Gammaproteobacteria</taxon>
        <taxon>Chromatiales</taxon>
        <taxon>Ectothiorhodospiraceae</taxon>
        <taxon>Thioalbus</taxon>
    </lineage>
</organism>
<dbReference type="Proteomes" id="UP000252707">
    <property type="component" value="Unassembled WGS sequence"/>
</dbReference>
<evidence type="ECO:0000313" key="8">
    <source>
        <dbReference type="Proteomes" id="UP000252707"/>
    </source>
</evidence>
<dbReference type="Gene3D" id="1.20.1250.20">
    <property type="entry name" value="MFS general substrate transporter like domains"/>
    <property type="match status" value="2"/>
</dbReference>
<dbReference type="InterPro" id="IPR020846">
    <property type="entry name" value="MFS_dom"/>
</dbReference>
<name>A0A369CJT5_9GAMM</name>
<dbReference type="RefSeq" id="WP_114277851.1">
    <property type="nucleotide sequence ID" value="NZ_QPJY01000001.1"/>
</dbReference>
<reference evidence="7 8" key="1">
    <citation type="submission" date="2018-07" db="EMBL/GenBank/DDBJ databases">
        <title>Genomic Encyclopedia of Type Strains, Phase IV (KMG-IV): sequencing the most valuable type-strain genomes for metagenomic binning, comparative biology and taxonomic classification.</title>
        <authorList>
            <person name="Goeker M."/>
        </authorList>
    </citation>
    <scope>NUCLEOTIDE SEQUENCE [LARGE SCALE GENOMIC DNA]</scope>
    <source>
        <strain evidence="7 8">DSM 26407</strain>
    </source>
</reference>
<dbReference type="EMBL" id="QPJY01000001">
    <property type="protein sequence ID" value="RCX32956.1"/>
    <property type="molecule type" value="Genomic_DNA"/>
</dbReference>
<dbReference type="GO" id="GO:0016020">
    <property type="term" value="C:membrane"/>
    <property type="evidence" value="ECO:0007669"/>
    <property type="project" value="UniProtKB-SubCell"/>
</dbReference>
<evidence type="ECO:0000256" key="5">
    <source>
        <dbReference type="SAM" id="Phobius"/>
    </source>
</evidence>
<gene>
    <name evidence="7" type="ORF">DFQ59_101254</name>
</gene>
<evidence type="ECO:0000256" key="1">
    <source>
        <dbReference type="ARBA" id="ARBA00004141"/>
    </source>
</evidence>
<dbReference type="PROSITE" id="PS50850">
    <property type="entry name" value="MFS"/>
    <property type="match status" value="1"/>
</dbReference>
<dbReference type="AlphaFoldDB" id="A0A369CJT5"/>
<feature type="transmembrane region" description="Helical" evidence="5">
    <location>
        <begin position="290"/>
        <end position="309"/>
    </location>
</feature>
<keyword evidence="2 5" id="KW-0812">Transmembrane</keyword>
<dbReference type="GO" id="GO:0022857">
    <property type="term" value="F:transmembrane transporter activity"/>
    <property type="evidence" value="ECO:0007669"/>
    <property type="project" value="InterPro"/>
</dbReference>
<dbReference type="CDD" id="cd17370">
    <property type="entry name" value="MFS_MJ1317_like"/>
    <property type="match status" value="1"/>
</dbReference>
<dbReference type="Pfam" id="PF07690">
    <property type="entry name" value="MFS_1"/>
    <property type="match status" value="2"/>
</dbReference>
<evidence type="ECO:0000256" key="3">
    <source>
        <dbReference type="ARBA" id="ARBA00022989"/>
    </source>
</evidence>
<dbReference type="InterPro" id="IPR036259">
    <property type="entry name" value="MFS_trans_sf"/>
</dbReference>
<keyword evidence="3 5" id="KW-1133">Transmembrane helix</keyword>
<evidence type="ECO:0000313" key="7">
    <source>
        <dbReference type="EMBL" id="RCX32956.1"/>
    </source>
</evidence>
<dbReference type="InterPro" id="IPR005829">
    <property type="entry name" value="Sugar_transporter_CS"/>
</dbReference>
<evidence type="ECO:0000256" key="4">
    <source>
        <dbReference type="ARBA" id="ARBA00023136"/>
    </source>
</evidence>
<evidence type="ECO:0000259" key="6">
    <source>
        <dbReference type="PROSITE" id="PS50850"/>
    </source>
</evidence>
<feature type="transmembrane region" description="Helical" evidence="5">
    <location>
        <begin position="260"/>
        <end position="278"/>
    </location>
</feature>
<dbReference type="PANTHER" id="PTHR23518:SF2">
    <property type="entry name" value="MAJOR FACILITATOR SUPERFAMILY TRANSPORTER"/>
    <property type="match status" value="1"/>
</dbReference>
<feature type="transmembrane region" description="Helical" evidence="5">
    <location>
        <begin position="15"/>
        <end position="33"/>
    </location>
</feature>
<keyword evidence="4 5" id="KW-0472">Membrane</keyword>
<proteinExistence type="predicted"/>
<feature type="transmembrane region" description="Helical" evidence="5">
    <location>
        <begin position="377"/>
        <end position="397"/>
    </location>
</feature>
<dbReference type="PANTHER" id="PTHR23518">
    <property type="entry name" value="C-METHYLTRANSFERASE"/>
    <property type="match status" value="1"/>
</dbReference>
<feature type="transmembrane region" description="Helical" evidence="5">
    <location>
        <begin position="315"/>
        <end position="337"/>
    </location>
</feature>
<comment type="caution">
    <text evidence="7">The sequence shown here is derived from an EMBL/GenBank/DDBJ whole genome shotgun (WGS) entry which is preliminary data.</text>
</comment>
<comment type="subcellular location">
    <subcellularLocation>
        <location evidence="1">Membrane</location>
        <topology evidence="1">Multi-pass membrane protein</topology>
    </subcellularLocation>
</comment>
<keyword evidence="8" id="KW-1185">Reference proteome</keyword>
<feature type="transmembrane region" description="Helical" evidence="5">
    <location>
        <begin position="349"/>
        <end position="371"/>
    </location>
</feature>
<evidence type="ECO:0000256" key="2">
    <source>
        <dbReference type="ARBA" id="ARBA00022692"/>
    </source>
</evidence>
<protein>
    <submittedName>
        <fullName evidence="7">Na+/melibiose symporter-like transporter</fullName>
    </submittedName>
</protein>
<dbReference type="OrthoDB" id="9803985at2"/>
<feature type="transmembrane region" description="Helical" evidence="5">
    <location>
        <begin position="152"/>
        <end position="172"/>
    </location>
</feature>